<dbReference type="Pfam" id="PF12697">
    <property type="entry name" value="Abhydrolase_6"/>
    <property type="match status" value="1"/>
</dbReference>
<dbReference type="PANTHER" id="PTHR37017">
    <property type="entry name" value="AB HYDROLASE-1 DOMAIN-CONTAINING PROTEIN-RELATED"/>
    <property type="match status" value="1"/>
</dbReference>
<dbReference type="EMBL" id="KN847318">
    <property type="protein sequence ID" value="KIW58089.1"/>
    <property type="molecule type" value="Genomic_DNA"/>
</dbReference>
<gene>
    <name evidence="2" type="ORF">PV05_02639</name>
</gene>
<sequence>MKPTILLVPGAWHSPACYDDLITILRQHGYQCETVTLATVDPVDPANTNADSDVMVISDAIEKILTGGIDLVLVAHSYGAIPALSAAFSFVDRQSPGITAIALMCSFLYPPQTSLIMSLGNQPAPFHKIDGTGHLVDVGEPGPETLFYNDLSSEDAARWSARLKPHSWHSKQNPPSAAGVGWWEIPTSYLICEKDGAIPAPFQRKMIADANEALKARGSTRTIRQEIVDSSHSPFLSMQNRTADFIRRSAGEKVLGE</sequence>
<dbReference type="InterPro" id="IPR029058">
    <property type="entry name" value="AB_hydrolase_fold"/>
</dbReference>
<reference evidence="2 3" key="1">
    <citation type="submission" date="2015-01" db="EMBL/GenBank/DDBJ databases">
        <title>The Genome Sequence of Exophiala xenobiotica CBS118157.</title>
        <authorList>
            <consortium name="The Broad Institute Genomics Platform"/>
            <person name="Cuomo C."/>
            <person name="de Hoog S."/>
            <person name="Gorbushina A."/>
            <person name="Stielow B."/>
            <person name="Teixiera M."/>
            <person name="Abouelleil A."/>
            <person name="Chapman S.B."/>
            <person name="Priest M."/>
            <person name="Young S.K."/>
            <person name="Wortman J."/>
            <person name="Nusbaum C."/>
            <person name="Birren B."/>
        </authorList>
    </citation>
    <scope>NUCLEOTIDE SEQUENCE [LARGE SCALE GENOMIC DNA]</scope>
    <source>
        <strain evidence="2 3">CBS 118157</strain>
    </source>
</reference>
<accession>A0A0D2FDG5</accession>
<evidence type="ECO:0000313" key="2">
    <source>
        <dbReference type="EMBL" id="KIW58089.1"/>
    </source>
</evidence>
<dbReference type="InterPro" id="IPR000073">
    <property type="entry name" value="AB_hydrolase_1"/>
</dbReference>
<dbReference type="HOGENOM" id="CLU_046066_1_3_1"/>
<evidence type="ECO:0000259" key="1">
    <source>
        <dbReference type="Pfam" id="PF12697"/>
    </source>
</evidence>
<name>A0A0D2FDG5_9EURO</name>
<dbReference type="STRING" id="348802.A0A0D2FDG5"/>
<dbReference type="Proteomes" id="UP000054342">
    <property type="component" value="Unassembled WGS sequence"/>
</dbReference>
<protein>
    <recommendedName>
        <fullName evidence="1">AB hydrolase-1 domain-containing protein</fullName>
    </recommendedName>
</protein>
<proteinExistence type="predicted"/>
<dbReference type="RefSeq" id="XP_013318673.1">
    <property type="nucleotide sequence ID" value="XM_013463219.1"/>
</dbReference>
<dbReference type="PANTHER" id="PTHR37017:SF11">
    <property type="entry name" value="ESTERASE_LIPASE_THIOESTERASE DOMAIN-CONTAINING PROTEIN"/>
    <property type="match status" value="1"/>
</dbReference>
<evidence type="ECO:0000313" key="3">
    <source>
        <dbReference type="Proteomes" id="UP000054342"/>
    </source>
</evidence>
<dbReference type="AlphaFoldDB" id="A0A0D2FDG5"/>
<dbReference type="OrthoDB" id="4110502at2759"/>
<organism evidence="2 3">
    <name type="scientific">Exophiala xenobiotica</name>
    <dbReference type="NCBI Taxonomy" id="348802"/>
    <lineage>
        <taxon>Eukaryota</taxon>
        <taxon>Fungi</taxon>
        <taxon>Dikarya</taxon>
        <taxon>Ascomycota</taxon>
        <taxon>Pezizomycotina</taxon>
        <taxon>Eurotiomycetes</taxon>
        <taxon>Chaetothyriomycetidae</taxon>
        <taxon>Chaetothyriales</taxon>
        <taxon>Herpotrichiellaceae</taxon>
        <taxon>Exophiala</taxon>
    </lineage>
</organism>
<dbReference type="InterPro" id="IPR052897">
    <property type="entry name" value="Sec-Metab_Biosynth_Hydrolase"/>
</dbReference>
<dbReference type="GeneID" id="25324547"/>
<dbReference type="Gene3D" id="3.40.50.1820">
    <property type="entry name" value="alpha/beta hydrolase"/>
    <property type="match status" value="1"/>
</dbReference>
<keyword evidence="3" id="KW-1185">Reference proteome</keyword>
<dbReference type="SUPFAM" id="SSF53474">
    <property type="entry name" value="alpha/beta-Hydrolases"/>
    <property type="match status" value="1"/>
</dbReference>
<feature type="domain" description="AB hydrolase-1" evidence="1">
    <location>
        <begin position="5"/>
        <end position="244"/>
    </location>
</feature>